<reference evidence="1 2" key="1">
    <citation type="submission" date="2019-05" db="EMBL/GenBank/DDBJ databases">
        <title>Draft Genome of Bradyrhizobium elkanii strain SEMIA 938, Used in Commercial Inoculants for Lupinus spp. in Brazil.</title>
        <authorList>
            <person name="Hungria M."/>
            <person name="Delamuta J.R.M."/>
            <person name="Ribeiro R.A."/>
            <person name="Nogueira M.A."/>
        </authorList>
    </citation>
    <scope>NUCLEOTIDE SEQUENCE [LARGE SCALE GENOMIC DNA]</scope>
    <source>
        <strain evidence="1 2">Semia 938</strain>
    </source>
</reference>
<protein>
    <submittedName>
        <fullName evidence="1">SDR family oxidoreductase</fullName>
    </submittedName>
</protein>
<dbReference type="AlphaFoldDB" id="A0A4U6S926"/>
<accession>A0A4U6S926</accession>
<gene>
    <name evidence="1" type="ORF">FDV58_00715</name>
</gene>
<evidence type="ECO:0000313" key="1">
    <source>
        <dbReference type="EMBL" id="TKV83758.1"/>
    </source>
</evidence>
<name>A0A4U6S926_BRAEL</name>
<dbReference type="Proteomes" id="UP000305095">
    <property type="component" value="Unassembled WGS sequence"/>
</dbReference>
<proteinExistence type="predicted"/>
<sequence length="51" mass="5544">MSEISQEAKQDAKPERHVRPLSAAYAVFFMSDESVYVTARTLAVDSGPSGL</sequence>
<dbReference type="EMBL" id="SZZP01000001">
    <property type="protein sequence ID" value="TKV83758.1"/>
    <property type="molecule type" value="Genomic_DNA"/>
</dbReference>
<evidence type="ECO:0000313" key="2">
    <source>
        <dbReference type="Proteomes" id="UP000305095"/>
    </source>
</evidence>
<dbReference type="RefSeq" id="WP_137476330.1">
    <property type="nucleotide sequence ID" value="NZ_SZZP01000001.1"/>
</dbReference>
<organism evidence="1 2">
    <name type="scientific">Bradyrhizobium elkanii</name>
    <dbReference type="NCBI Taxonomy" id="29448"/>
    <lineage>
        <taxon>Bacteria</taxon>
        <taxon>Pseudomonadati</taxon>
        <taxon>Pseudomonadota</taxon>
        <taxon>Alphaproteobacteria</taxon>
        <taxon>Hyphomicrobiales</taxon>
        <taxon>Nitrobacteraceae</taxon>
        <taxon>Bradyrhizobium</taxon>
    </lineage>
</organism>
<comment type="caution">
    <text evidence="1">The sequence shown here is derived from an EMBL/GenBank/DDBJ whole genome shotgun (WGS) entry which is preliminary data.</text>
</comment>